<dbReference type="Proteomes" id="UP001314796">
    <property type="component" value="Unassembled WGS sequence"/>
</dbReference>
<protein>
    <submittedName>
        <fullName evidence="10">Radical SAM superfamily enzyme YgiQ (UPF0313 family)</fullName>
    </submittedName>
</protein>
<name>A0ABS2NTU7_9FIRM</name>
<feature type="domain" description="Radical SAM core" evidence="9">
    <location>
        <begin position="204"/>
        <end position="432"/>
    </location>
</feature>
<evidence type="ECO:0000256" key="1">
    <source>
        <dbReference type="ARBA" id="ARBA00001966"/>
    </source>
</evidence>
<dbReference type="SFLD" id="SFLDG01123">
    <property type="entry name" value="methyltransferase_(Class_B)"/>
    <property type="match status" value="1"/>
</dbReference>
<keyword evidence="4" id="KW-0949">S-adenosyl-L-methionine</keyword>
<dbReference type="EMBL" id="JAFBEE010000027">
    <property type="protein sequence ID" value="MBM7616202.1"/>
    <property type="molecule type" value="Genomic_DNA"/>
</dbReference>
<dbReference type="SUPFAM" id="SSF52242">
    <property type="entry name" value="Cobalamin (vitamin B12)-binding domain"/>
    <property type="match status" value="1"/>
</dbReference>
<evidence type="ECO:0000313" key="10">
    <source>
        <dbReference type="EMBL" id="MBM7616202.1"/>
    </source>
</evidence>
<keyword evidence="11" id="KW-1185">Reference proteome</keyword>
<evidence type="ECO:0000256" key="3">
    <source>
        <dbReference type="ARBA" id="ARBA00022679"/>
    </source>
</evidence>
<keyword evidence="3" id="KW-0808">Transferase</keyword>
<dbReference type="InterPro" id="IPR023404">
    <property type="entry name" value="rSAM_horseshoe"/>
</dbReference>
<dbReference type="PANTHER" id="PTHR43409">
    <property type="entry name" value="ANAEROBIC MAGNESIUM-PROTOPORPHYRIN IX MONOMETHYL ESTER CYCLASE-RELATED"/>
    <property type="match status" value="1"/>
</dbReference>
<dbReference type="SFLD" id="SFLDG01082">
    <property type="entry name" value="B12-binding_domain_containing"/>
    <property type="match status" value="1"/>
</dbReference>
<gene>
    <name evidence="10" type="ORF">JOC73_002784</name>
</gene>
<feature type="domain" description="B12-binding" evidence="8">
    <location>
        <begin position="5"/>
        <end position="163"/>
    </location>
</feature>
<dbReference type="SFLD" id="SFLDS00029">
    <property type="entry name" value="Radical_SAM"/>
    <property type="match status" value="1"/>
</dbReference>
<dbReference type="RefSeq" id="WP_204404182.1">
    <property type="nucleotide sequence ID" value="NZ_JAFBEE010000027.1"/>
</dbReference>
<dbReference type="InterPro" id="IPR034466">
    <property type="entry name" value="Methyltransferase_Class_B"/>
</dbReference>
<evidence type="ECO:0000259" key="9">
    <source>
        <dbReference type="PROSITE" id="PS51918"/>
    </source>
</evidence>
<dbReference type="Pfam" id="PF04055">
    <property type="entry name" value="Radical_SAM"/>
    <property type="match status" value="1"/>
</dbReference>
<dbReference type="InterPro" id="IPR006158">
    <property type="entry name" value="Cobalamin-bd"/>
</dbReference>
<dbReference type="Pfam" id="PF02310">
    <property type="entry name" value="B12-binding"/>
    <property type="match status" value="1"/>
</dbReference>
<proteinExistence type="predicted"/>
<keyword evidence="6" id="KW-0408">Iron</keyword>
<dbReference type="InterPro" id="IPR007197">
    <property type="entry name" value="rSAM"/>
</dbReference>
<dbReference type="SMART" id="SM00729">
    <property type="entry name" value="Elp3"/>
    <property type="match status" value="1"/>
</dbReference>
<dbReference type="PROSITE" id="PS51332">
    <property type="entry name" value="B12_BINDING"/>
    <property type="match status" value="1"/>
</dbReference>
<sequence>MKKSKITLVLPILRGSGISMMSQAGAEHLGLGYLTAVLRENNYDVDIKNFQLFTMVNQWKDRNDSSKVDEISIDESVKEILDSKPDIVGISVTGPTMDECLEISKKIKEVSPEITIVFGGHQVSVMAEDIIKNEKNIDYIIIGDAEFTFLNFIKALDEGTDISSIKGVCYLRDNKVVNTGFPEDVNLDELPFPVRDSLDELKKYLNVKEARLSTSRGCYDACTFCIDSTLYKKNKWTARSAHSVVDEMEFLNKEYGIEGFWIIDDNFLNFTNKSQERARVIGEEILKRNLDIWYRAYFRADGLDRAEELLPLLRKSGLRVVHIGFESGCQTRLDYFRKRTKVSHYYRIVELLKENNIGLQVGFIIFDPFTNFENIRDDTKFLFDIGEMYLLFNFVQNLLVFPGTAIYDQLKAEGLIFKELTYNSTFKVYDYRDNKVKRLAEQMESIYNLELINADKELQRLNIITIPNILYKLRCGENSGNDKVNNIVKNFTNNKDQLLETLNQFNYDLFLDIVGMAEGEWDQSFFDAKIGEITTEIVKTKDKLVILCDEFCSTLINNKILSESDII</sequence>
<keyword evidence="5" id="KW-0479">Metal-binding</keyword>
<evidence type="ECO:0000256" key="6">
    <source>
        <dbReference type="ARBA" id="ARBA00023004"/>
    </source>
</evidence>
<evidence type="ECO:0000313" key="11">
    <source>
        <dbReference type="Proteomes" id="UP001314796"/>
    </source>
</evidence>
<accession>A0ABS2NTU7</accession>
<evidence type="ECO:0000256" key="7">
    <source>
        <dbReference type="ARBA" id="ARBA00023014"/>
    </source>
</evidence>
<comment type="caution">
    <text evidence="10">The sequence shown here is derived from an EMBL/GenBank/DDBJ whole genome shotgun (WGS) entry which is preliminary data.</text>
</comment>
<evidence type="ECO:0000259" key="8">
    <source>
        <dbReference type="PROSITE" id="PS51332"/>
    </source>
</evidence>
<dbReference type="Gene3D" id="3.80.30.20">
    <property type="entry name" value="tm_1862 like domain"/>
    <property type="match status" value="1"/>
</dbReference>
<dbReference type="PROSITE" id="PS51918">
    <property type="entry name" value="RADICAL_SAM"/>
    <property type="match status" value="1"/>
</dbReference>
<reference evidence="10 11" key="1">
    <citation type="submission" date="2021-01" db="EMBL/GenBank/DDBJ databases">
        <title>Genomic Encyclopedia of Type Strains, Phase IV (KMG-IV): sequencing the most valuable type-strain genomes for metagenomic binning, comparative biology and taxonomic classification.</title>
        <authorList>
            <person name="Goeker M."/>
        </authorList>
    </citation>
    <scope>NUCLEOTIDE SEQUENCE [LARGE SCALE GENOMIC DNA]</scope>
    <source>
        <strain evidence="10 11">DSM 25890</strain>
    </source>
</reference>
<dbReference type="CDD" id="cd02068">
    <property type="entry name" value="radical_SAM_B12_BD"/>
    <property type="match status" value="1"/>
</dbReference>
<organism evidence="10 11">
    <name type="scientific">Alkaliphilus hydrothermalis</name>
    <dbReference type="NCBI Taxonomy" id="1482730"/>
    <lineage>
        <taxon>Bacteria</taxon>
        <taxon>Bacillati</taxon>
        <taxon>Bacillota</taxon>
        <taxon>Clostridia</taxon>
        <taxon>Peptostreptococcales</taxon>
        <taxon>Natronincolaceae</taxon>
        <taxon>Alkaliphilus</taxon>
    </lineage>
</organism>
<dbReference type="InterPro" id="IPR006638">
    <property type="entry name" value="Elp3/MiaA/NifB-like_rSAM"/>
</dbReference>
<keyword evidence="2" id="KW-0489">Methyltransferase</keyword>
<keyword evidence="7" id="KW-0411">Iron-sulfur</keyword>
<dbReference type="InterPro" id="IPR058240">
    <property type="entry name" value="rSAM_sf"/>
</dbReference>
<evidence type="ECO:0000256" key="5">
    <source>
        <dbReference type="ARBA" id="ARBA00022723"/>
    </source>
</evidence>
<comment type="cofactor">
    <cofactor evidence="1">
        <name>[4Fe-4S] cluster</name>
        <dbReference type="ChEBI" id="CHEBI:49883"/>
    </cofactor>
</comment>
<dbReference type="SUPFAM" id="SSF102114">
    <property type="entry name" value="Radical SAM enzymes"/>
    <property type="match status" value="1"/>
</dbReference>
<dbReference type="Gene3D" id="3.40.50.280">
    <property type="entry name" value="Cobalamin-binding domain"/>
    <property type="match status" value="1"/>
</dbReference>
<dbReference type="InterPro" id="IPR051198">
    <property type="entry name" value="BchE-like"/>
</dbReference>
<evidence type="ECO:0000256" key="2">
    <source>
        <dbReference type="ARBA" id="ARBA00022603"/>
    </source>
</evidence>
<dbReference type="PANTHER" id="PTHR43409:SF7">
    <property type="entry name" value="BLL1977 PROTEIN"/>
    <property type="match status" value="1"/>
</dbReference>
<dbReference type="InterPro" id="IPR036724">
    <property type="entry name" value="Cobalamin-bd_sf"/>
</dbReference>
<evidence type="ECO:0000256" key="4">
    <source>
        <dbReference type="ARBA" id="ARBA00022691"/>
    </source>
</evidence>